<feature type="compositionally biased region" description="Polar residues" evidence="4">
    <location>
        <begin position="184"/>
        <end position="193"/>
    </location>
</feature>
<feature type="compositionally biased region" description="Basic residues" evidence="4">
    <location>
        <begin position="270"/>
        <end position="279"/>
    </location>
</feature>
<feature type="compositionally biased region" description="Low complexity" evidence="4">
    <location>
        <begin position="280"/>
        <end position="294"/>
    </location>
</feature>
<protein>
    <submittedName>
        <fullName evidence="7">Uracil-DNA glycosylase-like protein</fullName>
    </submittedName>
</protein>
<feature type="region of interest" description="Disordered" evidence="4">
    <location>
        <begin position="184"/>
        <end position="294"/>
    </location>
</feature>
<proteinExistence type="predicted"/>
<reference evidence="7 8" key="1">
    <citation type="submission" date="2024-07" db="EMBL/GenBank/DDBJ databases">
        <title>Section-level genome sequencing and comparative genomics of Aspergillus sections Usti and Cavernicolus.</title>
        <authorList>
            <consortium name="Lawrence Berkeley National Laboratory"/>
            <person name="Nybo J.L."/>
            <person name="Vesth T.C."/>
            <person name="Theobald S."/>
            <person name="Frisvad J.C."/>
            <person name="Larsen T.O."/>
            <person name="Kjaerboelling I."/>
            <person name="Rothschild-Mancinelli K."/>
            <person name="Lyhne E.K."/>
            <person name="Kogle M.E."/>
            <person name="Barry K."/>
            <person name="Clum A."/>
            <person name="Na H."/>
            <person name="Ledsgaard L."/>
            <person name="Lin J."/>
            <person name="Lipzen A."/>
            <person name="Kuo A."/>
            <person name="Riley R."/>
            <person name="Mondo S."/>
            <person name="LaButti K."/>
            <person name="Haridas S."/>
            <person name="Pangalinan J."/>
            <person name="Salamov A.A."/>
            <person name="Simmons B.A."/>
            <person name="Magnuson J.K."/>
            <person name="Chen J."/>
            <person name="Drula E."/>
            <person name="Henrissat B."/>
            <person name="Wiebenga A."/>
            <person name="Lubbers R.J."/>
            <person name="Gomes A.C."/>
            <person name="Makela M.R."/>
            <person name="Stajich J."/>
            <person name="Grigoriev I.V."/>
            <person name="Mortensen U.H."/>
            <person name="De vries R.P."/>
            <person name="Baker S.E."/>
            <person name="Andersen M.R."/>
        </authorList>
    </citation>
    <scope>NUCLEOTIDE SEQUENCE [LARGE SCALE GENOMIC DNA]</scope>
    <source>
        <strain evidence="7 8">CBS 600.67</strain>
    </source>
</reference>
<evidence type="ECO:0000256" key="1">
    <source>
        <dbReference type="ARBA" id="ARBA00022763"/>
    </source>
</evidence>
<feature type="compositionally biased region" description="Polar residues" evidence="4">
    <location>
        <begin position="145"/>
        <end position="154"/>
    </location>
</feature>
<dbReference type="InterPro" id="IPR036895">
    <property type="entry name" value="Uracil-DNA_glycosylase-like_sf"/>
</dbReference>
<organism evidence="7 8">
    <name type="scientific">Aspergillus cavernicola</name>
    <dbReference type="NCBI Taxonomy" id="176166"/>
    <lineage>
        <taxon>Eukaryota</taxon>
        <taxon>Fungi</taxon>
        <taxon>Dikarya</taxon>
        <taxon>Ascomycota</taxon>
        <taxon>Pezizomycotina</taxon>
        <taxon>Eurotiomycetes</taxon>
        <taxon>Eurotiomycetidae</taxon>
        <taxon>Eurotiales</taxon>
        <taxon>Aspergillaceae</taxon>
        <taxon>Aspergillus</taxon>
        <taxon>Aspergillus subgen. Nidulantes</taxon>
    </lineage>
</organism>
<feature type="region of interest" description="Disordered" evidence="4">
    <location>
        <begin position="126"/>
        <end position="163"/>
    </location>
</feature>
<dbReference type="SUPFAM" id="SSF52141">
    <property type="entry name" value="Uracil-DNA glycosylase-like"/>
    <property type="match status" value="1"/>
</dbReference>
<keyword evidence="8" id="KW-1185">Reference proteome</keyword>
<dbReference type="CDD" id="cd10028">
    <property type="entry name" value="UDG-F2_TDG_MUG"/>
    <property type="match status" value="1"/>
</dbReference>
<accession>A0ABR4HIK7</accession>
<evidence type="ECO:0000256" key="4">
    <source>
        <dbReference type="SAM" id="MobiDB-lite"/>
    </source>
</evidence>
<sequence length="489" mass="54117">MGRLIKNHWARLIVLTASVYQIGSAIEAFIWPKVFWDLWTKNLDGAVKPIPVLQILNLVMGLIGIAWEWPLKYLAGSFPHRSIEVRLLLYPLSSILAALIYQGTNAALYYLVGIAVYFWAYSEGENAPSPREARKKQEARMARSPSPTQNTDTGSDYGLVPGDDVPVNKVSSFNGVLNKYMHASQTTTNSSTAKETKRQQDTTLDTQTTPKRRRGLAPSTISTTSSITRRITRSNSHSSTPAPSRSQSQSASASPSTHPSTPDQEVERRQRSRSSRQRQRQQPSSQSSLSNSLLRDTIPQNLTLLLIGVNPGILTGTTGFAYAHPSNLFWKLLHSSGITTIRHPPSDTYRLPELYNVGNTNIVERPTRDASMLSKAEMDAGVPILEAKVAEKKPEAVCLVGKSIWESVWRARKGRAIRKEEFRYGWQDEGENMGRCEGWVGAPVFVATTTSGLAAGMSLSEKQDVWNELGTWVVGRREAHAQAQAQAES</sequence>
<keyword evidence="3" id="KW-0234">DNA repair</keyword>
<dbReference type="EMBL" id="JBFXLS010000123">
    <property type="protein sequence ID" value="KAL2814572.1"/>
    <property type="molecule type" value="Genomic_DNA"/>
</dbReference>
<dbReference type="Pfam" id="PF24853">
    <property type="entry name" value="DUF7727"/>
    <property type="match status" value="1"/>
</dbReference>
<keyword evidence="5" id="KW-0812">Transmembrane</keyword>
<dbReference type="SMART" id="SM00987">
    <property type="entry name" value="UreE_C"/>
    <property type="match status" value="1"/>
</dbReference>
<gene>
    <name evidence="7" type="ORF">BDW59DRAFT_176414</name>
</gene>
<feature type="transmembrane region" description="Helical" evidence="5">
    <location>
        <begin position="51"/>
        <end position="71"/>
    </location>
</feature>
<evidence type="ECO:0000256" key="3">
    <source>
        <dbReference type="ARBA" id="ARBA00023204"/>
    </source>
</evidence>
<evidence type="ECO:0000256" key="2">
    <source>
        <dbReference type="ARBA" id="ARBA00022801"/>
    </source>
</evidence>
<dbReference type="InterPro" id="IPR015637">
    <property type="entry name" value="MUG/TDG"/>
</dbReference>
<dbReference type="Pfam" id="PF03167">
    <property type="entry name" value="UDG"/>
    <property type="match status" value="1"/>
</dbReference>
<keyword evidence="2" id="KW-0378">Hydrolase</keyword>
<evidence type="ECO:0000313" key="7">
    <source>
        <dbReference type="EMBL" id="KAL2814572.1"/>
    </source>
</evidence>
<name>A0ABR4HIK7_9EURO</name>
<keyword evidence="5" id="KW-0472">Membrane</keyword>
<feature type="compositionally biased region" description="Low complexity" evidence="4">
    <location>
        <begin position="219"/>
        <end position="262"/>
    </location>
</feature>
<dbReference type="PANTHER" id="PTHR12159:SF9">
    <property type="entry name" value="G_T MISMATCH-SPECIFIC THYMINE DNA GLYCOSYLASE"/>
    <property type="match status" value="1"/>
</dbReference>
<evidence type="ECO:0000256" key="5">
    <source>
        <dbReference type="SAM" id="Phobius"/>
    </source>
</evidence>
<evidence type="ECO:0000259" key="6">
    <source>
        <dbReference type="SMART" id="SM00986"/>
    </source>
</evidence>
<feature type="transmembrane region" description="Helical" evidence="5">
    <location>
        <begin position="83"/>
        <end position="101"/>
    </location>
</feature>
<comment type="caution">
    <text evidence="7">The sequence shown here is derived from an EMBL/GenBank/DDBJ whole genome shotgun (WGS) entry which is preliminary data.</text>
</comment>
<dbReference type="PANTHER" id="PTHR12159">
    <property type="entry name" value="G/T AND G/U MISMATCH-SPECIFIC DNA GLYCOSYLASE"/>
    <property type="match status" value="1"/>
</dbReference>
<dbReference type="Gene3D" id="3.40.470.10">
    <property type="entry name" value="Uracil-DNA glycosylase-like domain"/>
    <property type="match status" value="1"/>
</dbReference>
<feature type="compositionally biased region" description="Basic and acidic residues" evidence="4">
    <location>
        <begin position="131"/>
        <end position="141"/>
    </location>
</feature>
<dbReference type="InterPro" id="IPR056144">
    <property type="entry name" value="DUF7727"/>
</dbReference>
<dbReference type="Proteomes" id="UP001610335">
    <property type="component" value="Unassembled WGS sequence"/>
</dbReference>
<dbReference type="InterPro" id="IPR005122">
    <property type="entry name" value="Uracil-DNA_glycosylase-like"/>
</dbReference>
<keyword evidence="5" id="KW-1133">Transmembrane helix</keyword>
<dbReference type="SMART" id="SM00986">
    <property type="entry name" value="UDG"/>
    <property type="match status" value="1"/>
</dbReference>
<feature type="transmembrane region" description="Helical" evidence="5">
    <location>
        <begin position="12"/>
        <end position="31"/>
    </location>
</feature>
<keyword evidence="1" id="KW-0227">DNA damage</keyword>
<feature type="domain" description="Uracil-DNA glycosylase-like" evidence="6">
    <location>
        <begin position="295"/>
        <end position="470"/>
    </location>
</feature>
<evidence type="ECO:0000313" key="8">
    <source>
        <dbReference type="Proteomes" id="UP001610335"/>
    </source>
</evidence>